<dbReference type="EMBL" id="SDRB02004655">
    <property type="protein sequence ID" value="THG15531.1"/>
    <property type="molecule type" value="Genomic_DNA"/>
</dbReference>
<dbReference type="GO" id="GO:0003700">
    <property type="term" value="F:DNA-binding transcription factor activity"/>
    <property type="evidence" value="ECO:0007669"/>
    <property type="project" value="InterPro"/>
</dbReference>
<comment type="subcellular location">
    <subcellularLocation>
        <location evidence="1">Nucleus</location>
    </subcellularLocation>
</comment>
<feature type="region of interest" description="Disordered" evidence="6">
    <location>
        <begin position="50"/>
        <end position="127"/>
    </location>
</feature>
<accession>A0A4S4EGF3</accession>
<name>A0A4S4EGF3_CAMSN</name>
<dbReference type="Pfam" id="PF00170">
    <property type="entry name" value="bZIP_1"/>
    <property type="match status" value="1"/>
</dbReference>
<proteinExistence type="predicted"/>
<keyword evidence="5" id="KW-0539">Nucleus</keyword>
<dbReference type="FunFam" id="1.20.5.170:FF:000020">
    <property type="entry name" value="BZIP transcription factor"/>
    <property type="match status" value="1"/>
</dbReference>
<organism evidence="8 9">
    <name type="scientific">Camellia sinensis var. sinensis</name>
    <name type="common">China tea</name>
    <dbReference type="NCBI Taxonomy" id="542762"/>
    <lineage>
        <taxon>Eukaryota</taxon>
        <taxon>Viridiplantae</taxon>
        <taxon>Streptophyta</taxon>
        <taxon>Embryophyta</taxon>
        <taxon>Tracheophyta</taxon>
        <taxon>Spermatophyta</taxon>
        <taxon>Magnoliopsida</taxon>
        <taxon>eudicotyledons</taxon>
        <taxon>Gunneridae</taxon>
        <taxon>Pentapetalae</taxon>
        <taxon>asterids</taxon>
        <taxon>Ericales</taxon>
        <taxon>Theaceae</taxon>
        <taxon>Camellia</taxon>
    </lineage>
</organism>
<sequence>MLTSLSGFQAIPSSDGLSAIQFPTFEGGFTPSDFPEPFFAFQQHEPAFFPRKPQEPVMSNSGSDHSNPKSVISSSGSDDPNHPNQNKTKSSSCPDDPNQPASVIDERKRRRMISNRESARRSRMRKQKHLENLRNQVNRLSVGNREMMNRLRLVTHHSQLVRRENERLRLESAMLRERLWAVHQVNRILQDVQFKDQKWFKQFVSQICKCWTNGRIEYEMDMVESAVKSLRSLMPAK</sequence>
<dbReference type="Gene3D" id="1.20.5.170">
    <property type="match status" value="1"/>
</dbReference>
<dbReference type="PANTHER" id="PTHR45764">
    <property type="entry name" value="BZIP TRANSCRIPTION FACTOR 44"/>
    <property type="match status" value="1"/>
</dbReference>
<evidence type="ECO:0000313" key="8">
    <source>
        <dbReference type="EMBL" id="THG15531.1"/>
    </source>
</evidence>
<dbReference type="InterPro" id="IPR045314">
    <property type="entry name" value="bZIP_plant_GBF1"/>
</dbReference>
<dbReference type="Proteomes" id="UP000306102">
    <property type="component" value="Unassembled WGS sequence"/>
</dbReference>
<dbReference type="GO" id="GO:0045893">
    <property type="term" value="P:positive regulation of DNA-templated transcription"/>
    <property type="evidence" value="ECO:0007669"/>
    <property type="project" value="TreeGrafter"/>
</dbReference>
<evidence type="ECO:0000256" key="1">
    <source>
        <dbReference type="ARBA" id="ARBA00004123"/>
    </source>
</evidence>
<evidence type="ECO:0000256" key="3">
    <source>
        <dbReference type="ARBA" id="ARBA00023125"/>
    </source>
</evidence>
<keyword evidence="4" id="KW-0804">Transcription</keyword>
<protein>
    <recommendedName>
        <fullName evidence="7">BZIP domain-containing protein</fullName>
    </recommendedName>
</protein>
<evidence type="ECO:0000256" key="2">
    <source>
        <dbReference type="ARBA" id="ARBA00023015"/>
    </source>
</evidence>
<dbReference type="InterPro" id="IPR004827">
    <property type="entry name" value="bZIP"/>
</dbReference>
<gene>
    <name evidence="8" type="ORF">TEA_024725</name>
</gene>
<evidence type="ECO:0000256" key="5">
    <source>
        <dbReference type="ARBA" id="ARBA00023242"/>
    </source>
</evidence>
<reference evidence="8 9" key="1">
    <citation type="journal article" date="2018" name="Proc. Natl. Acad. Sci. U.S.A.">
        <title>Draft genome sequence of Camellia sinensis var. sinensis provides insights into the evolution of the tea genome and tea quality.</title>
        <authorList>
            <person name="Wei C."/>
            <person name="Yang H."/>
            <person name="Wang S."/>
            <person name="Zhao J."/>
            <person name="Liu C."/>
            <person name="Gao L."/>
            <person name="Xia E."/>
            <person name="Lu Y."/>
            <person name="Tai Y."/>
            <person name="She G."/>
            <person name="Sun J."/>
            <person name="Cao H."/>
            <person name="Tong W."/>
            <person name="Gao Q."/>
            <person name="Li Y."/>
            <person name="Deng W."/>
            <person name="Jiang X."/>
            <person name="Wang W."/>
            <person name="Chen Q."/>
            <person name="Zhang S."/>
            <person name="Li H."/>
            <person name="Wu J."/>
            <person name="Wang P."/>
            <person name="Li P."/>
            <person name="Shi C."/>
            <person name="Zheng F."/>
            <person name="Jian J."/>
            <person name="Huang B."/>
            <person name="Shan D."/>
            <person name="Shi M."/>
            <person name="Fang C."/>
            <person name="Yue Y."/>
            <person name="Li F."/>
            <person name="Li D."/>
            <person name="Wei S."/>
            <person name="Han B."/>
            <person name="Jiang C."/>
            <person name="Yin Y."/>
            <person name="Xia T."/>
            <person name="Zhang Z."/>
            <person name="Bennetzen J.L."/>
            <person name="Zhao S."/>
            <person name="Wan X."/>
        </authorList>
    </citation>
    <scope>NUCLEOTIDE SEQUENCE [LARGE SCALE GENOMIC DNA]</scope>
    <source>
        <strain evidence="9">cv. Shuchazao</strain>
        <tissue evidence="8">Leaf</tissue>
    </source>
</reference>
<dbReference type="InterPro" id="IPR046347">
    <property type="entry name" value="bZIP_sf"/>
</dbReference>
<feature type="compositionally biased region" description="Polar residues" evidence="6">
    <location>
        <begin position="57"/>
        <end position="93"/>
    </location>
</feature>
<dbReference type="CDD" id="cd14702">
    <property type="entry name" value="bZIP_plant_GBF1"/>
    <property type="match status" value="1"/>
</dbReference>
<evidence type="ECO:0000259" key="7">
    <source>
        <dbReference type="PROSITE" id="PS50217"/>
    </source>
</evidence>
<comment type="caution">
    <text evidence="8">The sequence shown here is derived from an EMBL/GenBank/DDBJ whole genome shotgun (WGS) entry which is preliminary data.</text>
</comment>
<dbReference type="SMART" id="SM00338">
    <property type="entry name" value="BRLZ"/>
    <property type="match status" value="1"/>
</dbReference>
<dbReference type="PROSITE" id="PS00036">
    <property type="entry name" value="BZIP_BASIC"/>
    <property type="match status" value="1"/>
</dbReference>
<keyword evidence="3" id="KW-0238">DNA-binding</keyword>
<evidence type="ECO:0000313" key="9">
    <source>
        <dbReference type="Proteomes" id="UP000306102"/>
    </source>
</evidence>
<keyword evidence="2" id="KW-0805">Transcription regulation</keyword>
<keyword evidence="9" id="KW-1185">Reference proteome</keyword>
<evidence type="ECO:0000256" key="6">
    <source>
        <dbReference type="SAM" id="MobiDB-lite"/>
    </source>
</evidence>
<feature type="domain" description="BZIP" evidence="7">
    <location>
        <begin position="105"/>
        <end position="168"/>
    </location>
</feature>
<dbReference type="SUPFAM" id="SSF57959">
    <property type="entry name" value="Leucine zipper domain"/>
    <property type="match status" value="1"/>
</dbReference>
<dbReference type="GO" id="GO:0046982">
    <property type="term" value="F:protein heterodimerization activity"/>
    <property type="evidence" value="ECO:0007669"/>
    <property type="project" value="UniProtKB-ARBA"/>
</dbReference>
<dbReference type="GO" id="GO:0005634">
    <property type="term" value="C:nucleus"/>
    <property type="evidence" value="ECO:0007669"/>
    <property type="project" value="UniProtKB-SubCell"/>
</dbReference>
<dbReference type="PANTHER" id="PTHR45764:SF21">
    <property type="entry name" value="OS03G0770000 PROTEIN"/>
    <property type="match status" value="1"/>
</dbReference>
<dbReference type="AlphaFoldDB" id="A0A4S4EGF3"/>
<dbReference type="GO" id="GO:0000976">
    <property type="term" value="F:transcription cis-regulatory region binding"/>
    <property type="evidence" value="ECO:0007669"/>
    <property type="project" value="TreeGrafter"/>
</dbReference>
<evidence type="ECO:0000256" key="4">
    <source>
        <dbReference type="ARBA" id="ARBA00023163"/>
    </source>
</evidence>
<dbReference type="PROSITE" id="PS50217">
    <property type="entry name" value="BZIP"/>
    <property type="match status" value="1"/>
</dbReference>